<protein>
    <submittedName>
        <fullName evidence="3">Nucleotidyltransferase/DNA polymerase</fullName>
    </submittedName>
</protein>
<evidence type="ECO:0000313" key="4">
    <source>
        <dbReference type="Proteomes" id="UP000218965"/>
    </source>
</evidence>
<dbReference type="SUPFAM" id="SSF56672">
    <property type="entry name" value="DNA/RNA polymerases"/>
    <property type="match status" value="1"/>
</dbReference>
<keyword evidence="3" id="KW-0808">Transferase</keyword>
<dbReference type="EMBL" id="AP017315">
    <property type="protein sequence ID" value="BAU32380.1"/>
    <property type="molecule type" value="Genomic_DNA"/>
</dbReference>
<dbReference type="InterPro" id="IPR043502">
    <property type="entry name" value="DNA/RNA_pol_sf"/>
</dbReference>
<organism evidence="3 4">
    <name type="scientific">Microcella alkaliphila</name>
    <dbReference type="NCBI Taxonomy" id="279828"/>
    <lineage>
        <taxon>Bacteria</taxon>
        <taxon>Bacillati</taxon>
        <taxon>Actinomycetota</taxon>
        <taxon>Actinomycetes</taxon>
        <taxon>Micrococcales</taxon>
        <taxon>Microbacteriaceae</taxon>
        <taxon>Microcella</taxon>
    </lineage>
</organism>
<dbReference type="GO" id="GO:0006281">
    <property type="term" value="P:DNA repair"/>
    <property type="evidence" value="ECO:0007669"/>
    <property type="project" value="InterPro"/>
</dbReference>
<proteinExistence type="predicted"/>
<dbReference type="Pfam" id="PF00817">
    <property type="entry name" value="IMS"/>
    <property type="match status" value="1"/>
</dbReference>
<sequence>MQRTMVVWVPDWPVLAAVRDEAAPAGDAHPIAIMAANRVVACSAAARAHGLHRGQKRRDAQGACPHLVVVAHDDDREHRHFAPLIDAVEARAAGVQIVRPGLLALAARGPARYYGGEKAAAVALISAVLDEGVPDARVGVSDGPFAADRAARDTRAHAPVRIVAEGAAAAYLAPLPVSTLADPELATLLTRLGVRTLGAFTALPAASVRERFGPSGAHAHALAGAIDATPIIPRTPPDDLERVIELEPPLDRVDQIAFAVRQLADDVVETLATRRLVATAVRVSVRDESGRESDRVWLHPRAFRASEIVDRVRWQLSGSTRRLGSTPDAALGPGLASPVDRVSIAPDSVDTTTNHEPGLWGGEPDDRVHHALSRVQSMLGHESVVTAQRAGGRTLAERRILVPWGDRAVHQRPLDRPWPGALPQPAPATVFPSRHAVTVIDGHGDIVLVDDRLRVTGAPAAFAPAAGGATRPIRSWAGPWPLDERWWDAAQRRRLHRLQVVDEAGIAWLLVLDGGSWWAEARYD</sequence>
<name>A0A0U5BP37_9MICO</name>
<evidence type="ECO:0000256" key="1">
    <source>
        <dbReference type="ARBA" id="ARBA00022763"/>
    </source>
</evidence>
<dbReference type="KEGG" id="malk:MalAC0309_1528"/>
<dbReference type="InterPro" id="IPR001126">
    <property type="entry name" value="UmuC"/>
</dbReference>
<dbReference type="RefSeq" id="WP_096421522.1">
    <property type="nucleotide sequence ID" value="NZ_AP017315.1"/>
</dbReference>
<reference evidence="3 4" key="2">
    <citation type="submission" date="2016-01" db="EMBL/GenBank/DDBJ databases">
        <title>Microcella alkaliphila JAM AC0309 whole genome shotgun sequence.</title>
        <authorList>
            <person name="Kurata A."/>
            <person name="Hirose Y."/>
            <person name="Kishimoto N."/>
            <person name="Kobayashi T."/>
        </authorList>
    </citation>
    <scope>NUCLEOTIDE SEQUENCE [LARGE SCALE GENOMIC DNA]</scope>
    <source>
        <strain evidence="3 4">JAM AC0309</strain>
    </source>
</reference>
<dbReference type="Proteomes" id="UP000218965">
    <property type="component" value="Chromosome"/>
</dbReference>
<dbReference type="AlphaFoldDB" id="A0A0U5BP37"/>
<evidence type="ECO:0000259" key="2">
    <source>
        <dbReference type="Pfam" id="PF00817"/>
    </source>
</evidence>
<dbReference type="GO" id="GO:0016740">
    <property type="term" value="F:transferase activity"/>
    <property type="evidence" value="ECO:0007669"/>
    <property type="project" value="UniProtKB-KW"/>
</dbReference>
<dbReference type="Gene3D" id="3.40.1170.60">
    <property type="match status" value="1"/>
</dbReference>
<keyword evidence="1" id="KW-0227">DNA damage</keyword>
<dbReference type="InterPro" id="IPR050356">
    <property type="entry name" value="SulA_CellDiv_inhibitor"/>
</dbReference>
<evidence type="ECO:0000313" key="3">
    <source>
        <dbReference type="EMBL" id="BAU32380.1"/>
    </source>
</evidence>
<dbReference type="PANTHER" id="PTHR35369">
    <property type="entry name" value="BLR3025 PROTEIN-RELATED"/>
    <property type="match status" value="1"/>
</dbReference>
<dbReference type="PANTHER" id="PTHR35369:SF2">
    <property type="entry name" value="BLR3025 PROTEIN"/>
    <property type="match status" value="1"/>
</dbReference>
<gene>
    <name evidence="3" type="ORF">MalAC0309_1528</name>
</gene>
<accession>A0A0U5BP37</accession>
<dbReference type="OrthoDB" id="5244088at2"/>
<reference evidence="4" key="1">
    <citation type="submission" date="2015-12" db="EMBL/GenBank/DDBJ databases">
        <authorList>
            <person name="Shamseldin A."/>
            <person name="Moawad H."/>
            <person name="Abd El-Rahim W.M."/>
            <person name="Sadowsky M.J."/>
        </authorList>
    </citation>
    <scope>NUCLEOTIDE SEQUENCE [LARGE SCALE GENOMIC DNA]</scope>
    <source>
        <strain evidence="4">JAM AC0309</strain>
    </source>
</reference>
<dbReference type="CDD" id="cd03468">
    <property type="entry name" value="PolY_like"/>
    <property type="match status" value="1"/>
</dbReference>
<feature type="domain" description="UmuC" evidence="2">
    <location>
        <begin position="28"/>
        <end position="148"/>
    </location>
</feature>